<evidence type="ECO:0000256" key="4">
    <source>
        <dbReference type="ARBA" id="ARBA00022692"/>
    </source>
</evidence>
<evidence type="ECO:0000256" key="2">
    <source>
        <dbReference type="ARBA" id="ARBA00022475"/>
    </source>
</evidence>
<feature type="transmembrane region" description="Helical" evidence="7">
    <location>
        <begin position="33"/>
        <end position="66"/>
    </location>
</feature>
<feature type="transmembrane region" description="Helical" evidence="7">
    <location>
        <begin position="271"/>
        <end position="290"/>
    </location>
</feature>
<feature type="transmembrane region" description="Helical" evidence="7">
    <location>
        <begin position="302"/>
        <end position="324"/>
    </location>
</feature>
<feature type="transmembrane region" description="Helical" evidence="7">
    <location>
        <begin position="121"/>
        <end position="139"/>
    </location>
</feature>
<comment type="subcellular location">
    <subcellularLocation>
        <location evidence="1 7">Cell inner membrane</location>
        <topology evidence="1 7">Multi-pass membrane protein</topology>
    </subcellularLocation>
</comment>
<dbReference type="PIRSF" id="PIRSF006066">
    <property type="entry name" value="HI0050"/>
    <property type="match status" value="1"/>
</dbReference>
<feature type="transmembrane region" description="Helical" evidence="7">
    <location>
        <begin position="168"/>
        <end position="192"/>
    </location>
</feature>
<gene>
    <name evidence="9" type="ORF">V6X30_03460</name>
</gene>
<dbReference type="Pfam" id="PF06808">
    <property type="entry name" value="DctM"/>
    <property type="match status" value="1"/>
</dbReference>
<keyword evidence="3 7" id="KW-0997">Cell inner membrane</keyword>
<keyword evidence="10" id="KW-1185">Reference proteome</keyword>
<dbReference type="NCBIfam" id="TIGR00786">
    <property type="entry name" value="dctM"/>
    <property type="match status" value="1"/>
</dbReference>
<evidence type="ECO:0000313" key="10">
    <source>
        <dbReference type="Proteomes" id="UP001556637"/>
    </source>
</evidence>
<comment type="subunit">
    <text evidence="7">The complex comprises the extracytoplasmic solute receptor protein and the two transmembrane proteins.</text>
</comment>
<evidence type="ECO:0000256" key="1">
    <source>
        <dbReference type="ARBA" id="ARBA00004429"/>
    </source>
</evidence>
<proteinExistence type="inferred from homology"/>
<evidence type="ECO:0000259" key="8">
    <source>
        <dbReference type="Pfam" id="PF06808"/>
    </source>
</evidence>
<comment type="function">
    <text evidence="7">Part of the tripartite ATP-independent periplasmic (TRAP) transport system.</text>
</comment>
<dbReference type="Proteomes" id="UP001556637">
    <property type="component" value="Unassembled WGS sequence"/>
</dbReference>
<dbReference type="RefSeq" id="WP_367983257.1">
    <property type="nucleotide sequence ID" value="NZ_JBAKFF010000001.1"/>
</dbReference>
<protein>
    <recommendedName>
        <fullName evidence="7">TRAP transporter large permease protein</fullName>
    </recommendedName>
</protein>
<evidence type="ECO:0000256" key="5">
    <source>
        <dbReference type="ARBA" id="ARBA00022989"/>
    </source>
</evidence>
<reference evidence="9 10" key="1">
    <citation type="submission" date="2024-02" db="EMBL/GenBank/DDBJ databases">
        <title>New especies of Spiribacter isolated from saline water.</title>
        <authorList>
            <person name="Leon M.J."/>
            <person name="De La Haba R."/>
            <person name="Sanchez-Porro C."/>
            <person name="Ventosa A."/>
        </authorList>
    </citation>
    <scope>NUCLEOTIDE SEQUENCE [LARGE SCALE GENOMIC DNA]</scope>
    <source>
        <strain evidence="10">ag22IC4-189</strain>
    </source>
</reference>
<keyword evidence="7" id="KW-0813">Transport</keyword>
<feature type="transmembrane region" description="Helical" evidence="7">
    <location>
        <begin position="198"/>
        <end position="223"/>
    </location>
</feature>
<feature type="domain" description="TRAP C4-dicarboxylate transport system permease DctM subunit" evidence="8">
    <location>
        <begin position="36"/>
        <end position="447"/>
    </location>
</feature>
<organism evidence="9 10">
    <name type="scientific">Spiribacter insolitus</name>
    <dbReference type="NCBI Taxonomy" id="3122417"/>
    <lineage>
        <taxon>Bacteria</taxon>
        <taxon>Pseudomonadati</taxon>
        <taxon>Pseudomonadota</taxon>
        <taxon>Gammaproteobacteria</taxon>
        <taxon>Chromatiales</taxon>
        <taxon>Ectothiorhodospiraceae</taxon>
        <taxon>Spiribacter</taxon>
    </lineage>
</organism>
<keyword evidence="6 7" id="KW-0472">Membrane</keyword>
<evidence type="ECO:0000256" key="6">
    <source>
        <dbReference type="ARBA" id="ARBA00023136"/>
    </source>
</evidence>
<comment type="similarity">
    <text evidence="7">Belongs to the TRAP transporter large permease family.</text>
</comment>
<dbReference type="PANTHER" id="PTHR33362">
    <property type="entry name" value="SIALIC ACID TRAP TRANSPORTER PERMEASE PROTEIN SIAT-RELATED"/>
    <property type="match status" value="1"/>
</dbReference>
<sequence>MAADCCSRHHSPVTGAICPPAQTKDAGLMAPELLIFIVMALGIVIGAPIATALGIAGVIGIIAGLSPAMLATLGTNTYNAIAKYPLVAIPLFVLTGIIFERSGVAASLVNFARALVGVRRGGLATVAVIVCMIMGGMSGSGPADAAAVATVMVPSMMRAGYPKAFSAAVIAASASTAILIPPSVALIIYSILVPSVDLRALFAAGLIPGLIAGVAVMAPAIWLSRRNHFESDGTEVRPSVRETFIHALPALFAPVLILGGLRSGLFTPTEAAVVAVVYGLFIGTVVYRNLDLRMIYDALVDAAMMSGVILLIISMAGIFAWAGSTLGAFDQAAEAVLSISDNPIVVLGLVLVFLLLIGMVIDGVSIYIILIPILMPIVKAFEWNTVWFGIVMAMTIAIGQFTPPVAVNLLVTSRVAGVTIESTLGWTLWLVLSMITALILLVTFPAIALWLPEALGYRV</sequence>
<name>A0ABV3T5H5_9GAMM</name>
<feature type="transmembrane region" description="Helical" evidence="7">
    <location>
        <begin position="344"/>
        <end position="374"/>
    </location>
</feature>
<dbReference type="InterPro" id="IPR004681">
    <property type="entry name" value="TRAP_DctM"/>
</dbReference>
<feature type="transmembrane region" description="Helical" evidence="7">
    <location>
        <begin position="426"/>
        <end position="451"/>
    </location>
</feature>
<dbReference type="InterPro" id="IPR010656">
    <property type="entry name" value="DctM"/>
</dbReference>
<feature type="transmembrane region" description="Helical" evidence="7">
    <location>
        <begin position="86"/>
        <end position="109"/>
    </location>
</feature>
<keyword evidence="2" id="KW-1003">Cell membrane</keyword>
<feature type="transmembrane region" description="Helical" evidence="7">
    <location>
        <begin position="386"/>
        <end position="406"/>
    </location>
</feature>
<comment type="caution">
    <text evidence="9">The sequence shown here is derived from an EMBL/GenBank/DDBJ whole genome shotgun (WGS) entry which is preliminary data.</text>
</comment>
<keyword evidence="4 7" id="KW-0812">Transmembrane</keyword>
<accession>A0ABV3T5H5</accession>
<dbReference type="EMBL" id="JBAKFF010000001">
    <property type="protein sequence ID" value="MEX0430461.1"/>
    <property type="molecule type" value="Genomic_DNA"/>
</dbReference>
<evidence type="ECO:0000313" key="9">
    <source>
        <dbReference type="EMBL" id="MEX0430461.1"/>
    </source>
</evidence>
<keyword evidence="5 7" id="KW-1133">Transmembrane helix</keyword>
<evidence type="ECO:0000256" key="3">
    <source>
        <dbReference type="ARBA" id="ARBA00022519"/>
    </source>
</evidence>
<evidence type="ECO:0000256" key="7">
    <source>
        <dbReference type="RuleBase" id="RU369079"/>
    </source>
</evidence>
<feature type="transmembrane region" description="Helical" evidence="7">
    <location>
        <begin position="244"/>
        <end position="265"/>
    </location>
</feature>